<dbReference type="EMBL" id="BJWG01000005">
    <property type="protein sequence ID" value="GEL94801.1"/>
    <property type="molecule type" value="Genomic_DNA"/>
</dbReference>
<evidence type="ECO:0000256" key="2">
    <source>
        <dbReference type="SAM" id="SignalP"/>
    </source>
</evidence>
<name>A0A511J9Y6_9CELL</name>
<dbReference type="AlphaFoldDB" id="A0A511J9Y6"/>
<organism evidence="4 5">
    <name type="scientific">Cellulomonas composti</name>
    <dbReference type="NCBI Taxonomy" id="266130"/>
    <lineage>
        <taxon>Bacteria</taxon>
        <taxon>Bacillati</taxon>
        <taxon>Actinomycetota</taxon>
        <taxon>Actinomycetes</taxon>
        <taxon>Micrococcales</taxon>
        <taxon>Cellulomonadaceae</taxon>
        <taxon>Cellulomonas</taxon>
    </lineage>
</organism>
<sequence length="213" mass="22373">MHKHPMRVALTALLAVAFLGACGSEGEDVPPPTTPDVVGQRLDVALSDLTRAGVPEDEVEVVGGGAFGVVDESNWEVCEQDPAPGQPAVAVRVVVDRTCEIESAEPEPSEPTEEPEPSEPIEEPEPSEPAATPALPETFTMPDVVGANLQDAQDLLQSLGSYAMDQQDASGLGRVQVLDRNWKVCSQDPAAGTEASVDILVTLAAVKLDELCP</sequence>
<dbReference type="InterPro" id="IPR005543">
    <property type="entry name" value="PASTA_dom"/>
</dbReference>
<dbReference type="Gene3D" id="3.30.10.20">
    <property type="match status" value="1"/>
</dbReference>
<reference evidence="4 5" key="1">
    <citation type="submission" date="2019-07" db="EMBL/GenBank/DDBJ databases">
        <title>Whole genome shotgun sequence of Cellulomonas composti NBRC 100758.</title>
        <authorList>
            <person name="Hosoyama A."/>
            <person name="Uohara A."/>
            <person name="Ohji S."/>
            <person name="Ichikawa N."/>
        </authorList>
    </citation>
    <scope>NUCLEOTIDE SEQUENCE [LARGE SCALE GENOMIC DNA]</scope>
    <source>
        <strain evidence="4 5">NBRC 100758</strain>
    </source>
</reference>
<keyword evidence="5" id="KW-1185">Reference proteome</keyword>
<dbReference type="PROSITE" id="PS51178">
    <property type="entry name" value="PASTA"/>
    <property type="match status" value="2"/>
</dbReference>
<comment type="caution">
    <text evidence="4">The sequence shown here is derived from an EMBL/GenBank/DDBJ whole genome shotgun (WGS) entry which is preliminary data.</text>
</comment>
<dbReference type="CDD" id="cd06577">
    <property type="entry name" value="PASTA_pknB"/>
    <property type="match status" value="1"/>
</dbReference>
<feature type="region of interest" description="Disordered" evidence="1">
    <location>
        <begin position="101"/>
        <end position="136"/>
    </location>
</feature>
<feature type="chain" id="PRO_5038798191" description="PASTA domain-containing protein" evidence="2">
    <location>
        <begin position="24"/>
        <end position="213"/>
    </location>
</feature>
<dbReference type="Proteomes" id="UP000321720">
    <property type="component" value="Unassembled WGS sequence"/>
</dbReference>
<keyword evidence="2" id="KW-0732">Signal</keyword>
<feature type="compositionally biased region" description="Acidic residues" evidence="1">
    <location>
        <begin position="102"/>
        <end position="126"/>
    </location>
</feature>
<feature type="domain" description="PASTA" evidence="3">
    <location>
        <begin position="135"/>
        <end position="207"/>
    </location>
</feature>
<proteinExistence type="predicted"/>
<evidence type="ECO:0000259" key="3">
    <source>
        <dbReference type="PROSITE" id="PS51178"/>
    </source>
</evidence>
<protein>
    <recommendedName>
        <fullName evidence="3">PASTA domain-containing protein</fullName>
    </recommendedName>
</protein>
<evidence type="ECO:0000313" key="4">
    <source>
        <dbReference type="EMBL" id="GEL94801.1"/>
    </source>
</evidence>
<feature type="domain" description="PASTA" evidence="3">
    <location>
        <begin position="28"/>
        <end position="97"/>
    </location>
</feature>
<dbReference type="PROSITE" id="PS51257">
    <property type="entry name" value="PROKAR_LIPOPROTEIN"/>
    <property type="match status" value="1"/>
</dbReference>
<evidence type="ECO:0000256" key="1">
    <source>
        <dbReference type="SAM" id="MobiDB-lite"/>
    </source>
</evidence>
<gene>
    <name evidence="4" type="ORF">CCO02nite_14590</name>
</gene>
<dbReference type="SMART" id="SM00740">
    <property type="entry name" value="PASTA"/>
    <property type="match status" value="2"/>
</dbReference>
<evidence type="ECO:0000313" key="5">
    <source>
        <dbReference type="Proteomes" id="UP000321720"/>
    </source>
</evidence>
<feature type="signal peptide" evidence="2">
    <location>
        <begin position="1"/>
        <end position="23"/>
    </location>
</feature>
<accession>A0A511J9Y6</accession>
<dbReference type="RefSeq" id="WP_222593162.1">
    <property type="nucleotide sequence ID" value="NZ_BJWG01000005.1"/>
</dbReference>